<protein>
    <recommendedName>
        <fullName evidence="8">AWS domain-containing protein</fullName>
    </recommendedName>
</protein>
<dbReference type="GO" id="GO:0005634">
    <property type="term" value="C:nucleus"/>
    <property type="evidence" value="ECO:0007669"/>
    <property type="project" value="UniProtKB-SubCell"/>
</dbReference>
<accession>A0ABC8S4G2</accession>
<keyword evidence="4" id="KW-0489">Methyltransferase</keyword>
<dbReference type="Proteomes" id="UP001642360">
    <property type="component" value="Unassembled WGS sequence"/>
</dbReference>
<evidence type="ECO:0000256" key="7">
    <source>
        <dbReference type="ARBA" id="ARBA00023242"/>
    </source>
</evidence>
<dbReference type="Gene3D" id="2.170.270.10">
    <property type="entry name" value="SET domain"/>
    <property type="match status" value="1"/>
</dbReference>
<dbReference type="InterPro" id="IPR050777">
    <property type="entry name" value="SET2_Histone-Lys_MeTrsfase"/>
</dbReference>
<keyword evidence="10" id="KW-1185">Reference proteome</keyword>
<evidence type="ECO:0000256" key="4">
    <source>
        <dbReference type="ARBA" id="ARBA00022603"/>
    </source>
</evidence>
<reference evidence="9 10" key="1">
    <citation type="submission" date="2024-02" db="EMBL/GenBank/DDBJ databases">
        <authorList>
            <person name="Vignale AGUSTIN F."/>
            <person name="Sosa J E."/>
            <person name="Modenutti C."/>
        </authorList>
    </citation>
    <scope>NUCLEOTIDE SEQUENCE [LARGE SCALE GENOMIC DNA]</scope>
</reference>
<dbReference type="SMART" id="SM00570">
    <property type="entry name" value="AWS"/>
    <property type="match status" value="1"/>
</dbReference>
<evidence type="ECO:0000256" key="1">
    <source>
        <dbReference type="ARBA" id="ARBA00004123"/>
    </source>
</evidence>
<keyword evidence="5" id="KW-0808">Transferase</keyword>
<evidence type="ECO:0000313" key="10">
    <source>
        <dbReference type="Proteomes" id="UP001642360"/>
    </source>
</evidence>
<sequence>MDKDFADCSIPQEKSNAEINAELEISNASCGEDMCDALLNSNRLGQLQSTVVQQSSWMLIKSNLFLHRNRKTQNIDEIMVCHCKPPSDGQMGCGDGCLNRMLNIECLQRTCPCGKLCSNQQFQKRKHAKLKWFKCGKKGYGLQLLEDISEGKFLIEYVGEVLDMHAYETRQREYALKGHKHFYFMTLNGSEFNEFLISRFFCDLKLWNLLQLSEHNAHRGMIAGSGEV</sequence>
<dbReference type="Pfam" id="PF17907">
    <property type="entry name" value="AWS"/>
    <property type="match status" value="1"/>
</dbReference>
<proteinExistence type="predicted"/>
<dbReference type="GO" id="GO:0005694">
    <property type="term" value="C:chromosome"/>
    <property type="evidence" value="ECO:0007669"/>
    <property type="project" value="UniProtKB-SubCell"/>
</dbReference>
<dbReference type="GO" id="GO:0032259">
    <property type="term" value="P:methylation"/>
    <property type="evidence" value="ECO:0007669"/>
    <property type="project" value="UniProtKB-KW"/>
</dbReference>
<evidence type="ECO:0000313" key="9">
    <source>
        <dbReference type="EMBL" id="CAK9152030.1"/>
    </source>
</evidence>
<dbReference type="InterPro" id="IPR046341">
    <property type="entry name" value="SET_dom_sf"/>
</dbReference>
<dbReference type="EMBL" id="CAUOFW020002192">
    <property type="protein sequence ID" value="CAK9152030.1"/>
    <property type="molecule type" value="Genomic_DNA"/>
</dbReference>
<dbReference type="GO" id="GO:0008168">
    <property type="term" value="F:methyltransferase activity"/>
    <property type="evidence" value="ECO:0007669"/>
    <property type="project" value="UniProtKB-KW"/>
</dbReference>
<dbReference type="InterPro" id="IPR006560">
    <property type="entry name" value="AWS_dom"/>
</dbReference>
<evidence type="ECO:0000256" key="2">
    <source>
        <dbReference type="ARBA" id="ARBA00004286"/>
    </source>
</evidence>
<dbReference type="PROSITE" id="PS51215">
    <property type="entry name" value="AWS"/>
    <property type="match status" value="1"/>
</dbReference>
<name>A0ABC8S4G2_9AQUA</name>
<gene>
    <name evidence="9" type="ORF">ILEXP_LOCUS20206</name>
</gene>
<organism evidence="9 10">
    <name type="scientific">Ilex paraguariensis</name>
    <name type="common">yerba mate</name>
    <dbReference type="NCBI Taxonomy" id="185542"/>
    <lineage>
        <taxon>Eukaryota</taxon>
        <taxon>Viridiplantae</taxon>
        <taxon>Streptophyta</taxon>
        <taxon>Embryophyta</taxon>
        <taxon>Tracheophyta</taxon>
        <taxon>Spermatophyta</taxon>
        <taxon>Magnoliopsida</taxon>
        <taxon>eudicotyledons</taxon>
        <taxon>Gunneridae</taxon>
        <taxon>Pentapetalae</taxon>
        <taxon>asterids</taxon>
        <taxon>campanulids</taxon>
        <taxon>Aquifoliales</taxon>
        <taxon>Aquifoliaceae</taxon>
        <taxon>Ilex</taxon>
    </lineage>
</organism>
<evidence type="ECO:0000256" key="5">
    <source>
        <dbReference type="ARBA" id="ARBA00022679"/>
    </source>
</evidence>
<evidence type="ECO:0000256" key="3">
    <source>
        <dbReference type="ARBA" id="ARBA00022454"/>
    </source>
</evidence>
<keyword evidence="6" id="KW-0949">S-adenosyl-L-methionine</keyword>
<feature type="domain" description="AWS" evidence="8">
    <location>
        <begin position="76"/>
        <end position="126"/>
    </location>
</feature>
<comment type="caution">
    <text evidence="9">The sequence shown here is derived from an EMBL/GenBank/DDBJ whole genome shotgun (WGS) entry which is preliminary data.</text>
</comment>
<evidence type="ECO:0000256" key="6">
    <source>
        <dbReference type="ARBA" id="ARBA00022691"/>
    </source>
</evidence>
<keyword evidence="7" id="KW-0539">Nucleus</keyword>
<dbReference type="SUPFAM" id="SSF82199">
    <property type="entry name" value="SET domain"/>
    <property type="match status" value="1"/>
</dbReference>
<comment type="subcellular location">
    <subcellularLocation>
        <location evidence="2">Chromosome</location>
    </subcellularLocation>
    <subcellularLocation>
        <location evidence="1">Nucleus</location>
    </subcellularLocation>
</comment>
<dbReference type="AlphaFoldDB" id="A0ABC8S4G2"/>
<keyword evidence="3" id="KW-0158">Chromosome</keyword>
<evidence type="ECO:0000259" key="8">
    <source>
        <dbReference type="PROSITE" id="PS51215"/>
    </source>
</evidence>
<dbReference type="PANTHER" id="PTHR22884">
    <property type="entry name" value="SET DOMAIN PROTEINS"/>
    <property type="match status" value="1"/>
</dbReference>